<proteinExistence type="predicted"/>
<dbReference type="GeneTree" id="ENSGT00390000018842"/>
<dbReference type="CTD" id="79648"/>
<dbReference type="PROSITE" id="PS50172">
    <property type="entry name" value="BRCT"/>
    <property type="match status" value="3"/>
</dbReference>
<dbReference type="Pfam" id="PF16589">
    <property type="entry name" value="BRCT_2"/>
    <property type="match status" value="1"/>
</dbReference>
<evidence type="ECO:0000256" key="1">
    <source>
        <dbReference type="SAM" id="MobiDB-lite"/>
    </source>
</evidence>
<dbReference type="CDD" id="cd17736">
    <property type="entry name" value="BRCT_microcephalin_rpt2"/>
    <property type="match status" value="1"/>
</dbReference>
<dbReference type="Gene3D" id="3.40.50.10190">
    <property type="entry name" value="BRCT domain"/>
    <property type="match status" value="3"/>
</dbReference>
<dbReference type="CDD" id="cd17751">
    <property type="entry name" value="BRCT_microcephalin_rpt3"/>
    <property type="match status" value="1"/>
</dbReference>
<name>A0A3B4EKD1_PYGNA</name>
<dbReference type="SUPFAM" id="SSF52113">
    <property type="entry name" value="BRCT domain"/>
    <property type="match status" value="3"/>
</dbReference>
<evidence type="ECO:0000259" key="2">
    <source>
        <dbReference type="PROSITE" id="PS50172"/>
    </source>
</evidence>
<feature type="domain" description="BRCT" evidence="2">
    <location>
        <begin position="6"/>
        <end position="98"/>
    </location>
</feature>
<sequence length="440" mass="49527">MTTKGISAAVLKDVVAYVDVWSASKTENYSDPFIQQLQDMGAQVSKTFNKQVTHVVFKHGHQSTWNKAKRLGVKTVSVCWVARCKENAEHVDEGLYPAQHEESTLSQLKKRTHRCMQPRDAPLSTPKRLKRKLDKMMEGLVRSSPIVSDTSPFIIDEENGIVYSPSSRRADTMAQRLREMRAQRENLSPTASQVQESELEDSPKPSLGKTPTDLSKQLLGKDSKSTSDGLTDSCSEMCSKQGLMKTDRYMKKNRTLVMTSMPTEKQQTVLQVVNSLGGFTVVDTVCESTTHVVSGSPRRTLNVLLGIARGCWILSFEWILWCLEHRQWIPEEPYELSDHFPAAPICRLQQHLSAGEHQQDLFQDQPLMFVSPLSQPPCRSLVELIQLCGGSVCRSIRQAGLCIGQYKGKKPEGTKCLSEQWILDCVTHLVLLPYDNYILE</sequence>
<dbReference type="GeneID" id="108425442"/>
<dbReference type="RefSeq" id="XP_017549582.1">
    <property type="nucleotide sequence ID" value="XM_017694093.2"/>
</dbReference>
<feature type="domain" description="BRCT" evidence="2">
    <location>
        <begin position="357"/>
        <end position="439"/>
    </location>
</feature>
<dbReference type="Pfam" id="PF12738">
    <property type="entry name" value="PTCB-BRCT"/>
    <property type="match status" value="1"/>
</dbReference>
<dbReference type="CDD" id="cd17716">
    <property type="entry name" value="BRCT_microcephalin_rpt1"/>
    <property type="match status" value="1"/>
</dbReference>
<dbReference type="Ensembl" id="ENSPNAT00000029171.2">
    <property type="protein sequence ID" value="ENSPNAP00000035734.1"/>
    <property type="gene ID" value="ENSPNAG00000006478.2"/>
</dbReference>
<feature type="compositionally biased region" description="Polar residues" evidence="1">
    <location>
        <begin position="185"/>
        <end position="196"/>
    </location>
</feature>
<dbReference type="InterPro" id="IPR022047">
    <property type="entry name" value="Microcephalin-like"/>
</dbReference>
<feature type="region of interest" description="Disordered" evidence="1">
    <location>
        <begin position="183"/>
        <end position="232"/>
    </location>
</feature>
<dbReference type="PANTHER" id="PTHR14625:SF3">
    <property type="entry name" value="MICROCEPHALIN"/>
    <property type="match status" value="1"/>
</dbReference>
<dbReference type="OrthoDB" id="2384350at2759"/>
<dbReference type="AlphaFoldDB" id="A0A3B4EKD1"/>
<reference evidence="3 4" key="1">
    <citation type="submission" date="2020-10" db="EMBL/GenBank/DDBJ databases">
        <title>Pygocentrus nattereri (red-bellied piranha) genome, fPygNat1, primary haplotype.</title>
        <authorList>
            <person name="Myers G."/>
            <person name="Meyer A."/>
            <person name="Karagic N."/>
            <person name="Pippel M."/>
            <person name="Winkler S."/>
            <person name="Tracey A."/>
            <person name="Wood J."/>
            <person name="Formenti G."/>
            <person name="Howe K."/>
            <person name="Fedrigo O."/>
            <person name="Jarvis E.D."/>
        </authorList>
    </citation>
    <scope>NUCLEOTIDE SEQUENCE [LARGE SCALE GENOMIC DNA]</scope>
</reference>
<dbReference type="Pfam" id="PF00533">
    <property type="entry name" value="BRCT"/>
    <property type="match status" value="1"/>
</dbReference>
<keyword evidence="4" id="KW-1185">Reference proteome</keyword>
<dbReference type="FunFam" id="3.40.50.10190:FF:000047">
    <property type="entry name" value="Microcephalin"/>
    <property type="match status" value="1"/>
</dbReference>
<organism evidence="3 4">
    <name type="scientific">Pygocentrus nattereri</name>
    <name type="common">Red-bellied piranha</name>
    <dbReference type="NCBI Taxonomy" id="42514"/>
    <lineage>
        <taxon>Eukaryota</taxon>
        <taxon>Metazoa</taxon>
        <taxon>Chordata</taxon>
        <taxon>Craniata</taxon>
        <taxon>Vertebrata</taxon>
        <taxon>Euteleostomi</taxon>
        <taxon>Actinopterygii</taxon>
        <taxon>Neopterygii</taxon>
        <taxon>Teleostei</taxon>
        <taxon>Ostariophysi</taxon>
        <taxon>Characiformes</taxon>
        <taxon>Characoidei</taxon>
        <taxon>Pygocentrus</taxon>
    </lineage>
</organism>
<feature type="domain" description="BRCT" evidence="2">
    <location>
        <begin position="245"/>
        <end position="336"/>
    </location>
</feature>
<evidence type="ECO:0000313" key="4">
    <source>
        <dbReference type="Proteomes" id="UP001501920"/>
    </source>
</evidence>
<accession>A0A3B4EKD1</accession>
<reference evidence="3" key="3">
    <citation type="submission" date="2025-09" db="UniProtKB">
        <authorList>
            <consortium name="Ensembl"/>
        </authorList>
    </citation>
    <scope>IDENTIFICATION</scope>
</reference>
<dbReference type="GO" id="GO:0000278">
    <property type="term" value="P:mitotic cell cycle"/>
    <property type="evidence" value="ECO:0007669"/>
    <property type="project" value="TreeGrafter"/>
</dbReference>
<dbReference type="InterPro" id="IPR001357">
    <property type="entry name" value="BRCT_dom"/>
</dbReference>
<dbReference type="Proteomes" id="UP001501920">
    <property type="component" value="Chromosome 5"/>
</dbReference>
<evidence type="ECO:0000313" key="3">
    <source>
        <dbReference type="Ensembl" id="ENSPNAP00000035734.1"/>
    </source>
</evidence>
<gene>
    <name evidence="3" type="primary">MCPH1</name>
</gene>
<dbReference type="SMART" id="SM00292">
    <property type="entry name" value="BRCT"/>
    <property type="match status" value="3"/>
</dbReference>
<reference evidence="3" key="2">
    <citation type="submission" date="2025-08" db="UniProtKB">
        <authorList>
            <consortium name="Ensembl"/>
        </authorList>
    </citation>
    <scope>IDENTIFICATION</scope>
</reference>
<protein>
    <recommendedName>
        <fullName evidence="2">BRCT domain-containing protein</fullName>
    </recommendedName>
</protein>
<dbReference type="InterPro" id="IPR036420">
    <property type="entry name" value="BRCT_dom_sf"/>
</dbReference>
<dbReference type="PANTHER" id="PTHR14625">
    <property type="entry name" value="MICROCEPHALIN"/>
    <property type="match status" value="1"/>
</dbReference>